<evidence type="ECO:0000256" key="1">
    <source>
        <dbReference type="ARBA" id="ARBA00023157"/>
    </source>
</evidence>
<dbReference type="Gene3D" id="2.60.40.420">
    <property type="entry name" value="Cupredoxins - blue copper proteins"/>
    <property type="match status" value="1"/>
</dbReference>
<dbReference type="InterPro" id="IPR003245">
    <property type="entry name" value="Phytocyanin_dom"/>
</dbReference>
<proteinExistence type="predicted"/>
<evidence type="ECO:0000313" key="6">
    <source>
        <dbReference type="Proteomes" id="UP001202328"/>
    </source>
</evidence>
<dbReference type="FunFam" id="2.60.40.420:FF:000034">
    <property type="entry name" value="Cupredoxin superfamily protein"/>
    <property type="match status" value="1"/>
</dbReference>
<dbReference type="AlphaFoldDB" id="A0AAD4SGG3"/>
<keyword evidence="6" id="KW-1185">Reference proteome</keyword>
<reference evidence="5" key="1">
    <citation type="submission" date="2022-04" db="EMBL/GenBank/DDBJ databases">
        <title>A functionally conserved STORR gene fusion in Papaver species that diverged 16.8 million years ago.</title>
        <authorList>
            <person name="Catania T."/>
        </authorList>
    </citation>
    <scope>NUCLEOTIDE SEQUENCE</scope>
    <source>
        <strain evidence="5">S-188037</strain>
    </source>
</reference>
<keyword evidence="3" id="KW-0732">Signal</keyword>
<accession>A0AAD4SGG3</accession>
<protein>
    <recommendedName>
        <fullName evidence="4">Phytocyanin domain-containing protein</fullName>
    </recommendedName>
</protein>
<dbReference type="InterPro" id="IPR008972">
    <property type="entry name" value="Cupredoxin"/>
</dbReference>
<dbReference type="InterPro" id="IPR039391">
    <property type="entry name" value="Phytocyanin-like"/>
</dbReference>
<dbReference type="SUPFAM" id="SSF49503">
    <property type="entry name" value="Cupredoxins"/>
    <property type="match status" value="1"/>
</dbReference>
<evidence type="ECO:0000256" key="2">
    <source>
        <dbReference type="ARBA" id="ARBA00023180"/>
    </source>
</evidence>
<evidence type="ECO:0000259" key="4">
    <source>
        <dbReference type="PROSITE" id="PS51485"/>
    </source>
</evidence>
<feature type="domain" description="Phytocyanin" evidence="4">
    <location>
        <begin position="26"/>
        <end position="129"/>
    </location>
</feature>
<evidence type="ECO:0000256" key="3">
    <source>
        <dbReference type="SAM" id="SignalP"/>
    </source>
</evidence>
<evidence type="ECO:0000313" key="5">
    <source>
        <dbReference type="EMBL" id="KAI3902057.1"/>
    </source>
</evidence>
<dbReference type="PANTHER" id="PTHR33021:SF356">
    <property type="entry name" value="MAVICYANIN"/>
    <property type="match status" value="1"/>
</dbReference>
<keyword evidence="1" id="KW-1015">Disulfide bond</keyword>
<keyword evidence="2" id="KW-0325">Glycoprotein</keyword>
<dbReference type="GO" id="GO:0009055">
    <property type="term" value="F:electron transfer activity"/>
    <property type="evidence" value="ECO:0007669"/>
    <property type="project" value="InterPro"/>
</dbReference>
<name>A0AAD4SGG3_9MAGN</name>
<feature type="signal peptide" evidence="3">
    <location>
        <begin position="1"/>
        <end position="17"/>
    </location>
</feature>
<gene>
    <name evidence="5" type="ORF">MKW98_013731</name>
</gene>
<dbReference type="GO" id="GO:0005886">
    <property type="term" value="C:plasma membrane"/>
    <property type="evidence" value="ECO:0007669"/>
    <property type="project" value="TreeGrafter"/>
</dbReference>
<comment type="caution">
    <text evidence="5">The sequence shown here is derived from an EMBL/GenBank/DDBJ whole genome shotgun (WGS) entry which is preliminary data.</text>
</comment>
<organism evidence="5 6">
    <name type="scientific">Papaver atlanticum</name>
    <dbReference type="NCBI Taxonomy" id="357466"/>
    <lineage>
        <taxon>Eukaryota</taxon>
        <taxon>Viridiplantae</taxon>
        <taxon>Streptophyta</taxon>
        <taxon>Embryophyta</taxon>
        <taxon>Tracheophyta</taxon>
        <taxon>Spermatophyta</taxon>
        <taxon>Magnoliopsida</taxon>
        <taxon>Ranunculales</taxon>
        <taxon>Papaveraceae</taxon>
        <taxon>Papaveroideae</taxon>
        <taxon>Papaver</taxon>
    </lineage>
</organism>
<dbReference type="PANTHER" id="PTHR33021">
    <property type="entry name" value="BLUE COPPER PROTEIN"/>
    <property type="match status" value="1"/>
</dbReference>
<dbReference type="EMBL" id="JAJJMB010011474">
    <property type="protein sequence ID" value="KAI3902057.1"/>
    <property type="molecule type" value="Genomic_DNA"/>
</dbReference>
<dbReference type="PROSITE" id="PS51485">
    <property type="entry name" value="PHYTOCYANIN"/>
    <property type="match status" value="1"/>
</dbReference>
<sequence length="179" mass="19499">MGFASTGLVFIVVMVAALDVSSSMAATYDVGDTSGWTSMGNIDYNKWSSSKSIHVGDTIRKFCLQSKIPQFLQVTPQDYESCTTTSPLATYTTGNDSIQIKGDDTHYYFICGVPGHCKIGQKVDIQVSTSIGQATKSRSSCYSDPCTSNSYPFISQNPFIPNPFISNPFLSSPTFIYDI</sequence>
<dbReference type="Proteomes" id="UP001202328">
    <property type="component" value="Unassembled WGS sequence"/>
</dbReference>
<feature type="chain" id="PRO_5042100631" description="Phytocyanin domain-containing protein" evidence="3">
    <location>
        <begin position="18"/>
        <end position="179"/>
    </location>
</feature>
<dbReference type="Pfam" id="PF02298">
    <property type="entry name" value="Cu_bind_like"/>
    <property type="match status" value="1"/>
</dbReference>